<accession>A0A1B6CIC3</accession>
<organism evidence="2">
    <name type="scientific">Clastoptera arizonana</name>
    <name type="common">Arizona spittle bug</name>
    <dbReference type="NCBI Taxonomy" id="38151"/>
    <lineage>
        <taxon>Eukaryota</taxon>
        <taxon>Metazoa</taxon>
        <taxon>Ecdysozoa</taxon>
        <taxon>Arthropoda</taxon>
        <taxon>Hexapoda</taxon>
        <taxon>Insecta</taxon>
        <taxon>Pterygota</taxon>
        <taxon>Neoptera</taxon>
        <taxon>Paraneoptera</taxon>
        <taxon>Hemiptera</taxon>
        <taxon>Auchenorrhyncha</taxon>
        <taxon>Cercopoidea</taxon>
        <taxon>Clastopteridae</taxon>
        <taxon>Clastoptera</taxon>
    </lineage>
</organism>
<dbReference type="SUPFAM" id="SSF48350">
    <property type="entry name" value="GTPase activation domain, GAP"/>
    <property type="match status" value="1"/>
</dbReference>
<reference evidence="2" key="1">
    <citation type="submission" date="2015-12" db="EMBL/GenBank/DDBJ databases">
        <title>De novo transcriptome assembly of four potential Pierce s Disease insect vectors from Arizona vineyards.</title>
        <authorList>
            <person name="Tassone E.E."/>
        </authorList>
    </citation>
    <scope>NUCLEOTIDE SEQUENCE</scope>
</reference>
<proteinExistence type="predicted"/>
<gene>
    <name evidence="2" type="ORF">g.1215</name>
</gene>
<feature type="region of interest" description="Disordered" evidence="1">
    <location>
        <begin position="260"/>
        <end position="294"/>
    </location>
</feature>
<evidence type="ECO:0008006" key="3">
    <source>
        <dbReference type="Google" id="ProtNLM"/>
    </source>
</evidence>
<protein>
    <recommendedName>
        <fullName evidence="3">Rho-GAP domain-containing protein</fullName>
    </recommendedName>
</protein>
<dbReference type="AlphaFoldDB" id="A0A1B6CIC3"/>
<dbReference type="InterPro" id="IPR008936">
    <property type="entry name" value="Rho_GTPase_activation_prot"/>
</dbReference>
<sequence length="461" mass="52327">AIWNVLHTQQNQAQSTYPTFTEDVVNTVYDYFNCLSLPLIPYEFHDIIVLIFLHLMKIDENSKKRLYLNVPFNSKSMENLLLDMSSPKRPINNSKINCTLLPANSCFETAFTSDIPVTRIVPQSSVDTVYLAAKTKVNNNISDEVSAQNNLYIHKPTQPVRRTHSTAQNMCKKYVTVSRSKSVRKLGSTLFVSQKYPHLQSSSDIRNDVHWKNHNSDGCFVNYGLSKSLDDLNSENAHELDLIQALDSLQALVDVTKKNSPKNYSDISTSSNNSDEESSSNPESDSSMEKPISIRSKSKYTVRQQVQRINSKSFQGTNLLPLTEGLADSIYLLVFMLMPPECRATVSLVLKFLLHLYRHSQHSKQIFVHFSNKILRSASVRNSNLDPNLTKRVLFFLMEHSEHIFTDLPKEFITFINTQVNEACANQSVVNQCKPVAVSSGVRRKHKGFSSIADKIRSLRL</sequence>
<feature type="non-terminal residue" evidence="2">
    <location>
        <position position="1"/>
    </location>
</feature>
<feature type="compositionally biased region" description="Low complexity" evidence="1">
    <location>
        <begin position="265"/>
        <end position="285"/>
    </location>
</feature>
<name>A0A1B6CIC3_9HEMI</name>
<evidence type="ECO:0000256" key="1">
    <source>
        <dbReference type="SAM" id="MobiDB-lite"/>
    </source>
</evidence>
<evidence type="ECO:0000313" key="2">
    <source>
        <dbReference type="EMBL" id="JAS13167.1"/>
    </source>
</evidence>
<dbReference type="EMBL" id="GEDC01024131">
    <property type="protein sequence ID" value="JAS13167.1"/>
    <property type="molecule type" value="Transcribed_RNA"/>
</dbReference>